<proteinExistence type="predicted"/>
<dbReference type="Pfam" id="PF03108">
    <property type="entry name" value="DBD_Tnp_Mut"/>
    <property type="match status" value="1"/>
</dbReference>
<dbReference type="Pfam" id="PF04434">
    <property type="entry name" value="SWIM"/>
    <property type="match status" value="1"/>
</dbReference>
<dbReference type="EMBL" id="JACGWJ010000024">
    <property type="protein sequence ID" value="KAL0320382.1"/>
    <property type="molecule type" value="Genomic_DNA"/>
</dbReference>
<evidence type="ECO:0000256" key="2">
    <source>
        <dbReference type="ARBA" id="ARBA00022771"/>
    </source>
</evidence>
<evidence type="ECO:0000259" key="6">
    <source>
        <dbReference type="PROSITE" id="PS50158"/>
    </source>
</evidence>
<dbReference type="GO" id="GO:0008270">
    <property type="term" value="F:zinc ion binding"/>
    <property type="evidence" value="ECO:0007669"/>
    <property type="project" value="UniProtKB-KW"/>
</dbReference>
<dbReference type="PANTHER" id="PTHR31973">
    <property type="entry name" value="POLYPROTEIN, PUTATIVE-RELATED"/>
    <property type="match status" value="1"/>
</dbReference>
<feature type="compositionally biased region" description="Basic residues" evidence="5">
    <location>
        <begin position="608"/>
        <end position="621"/>
    </location>
</feature>
<dbReference type="PROSITE" id="PS50158">
    <property type="entry name" value="ZF_CCHC"/>
    <property type="match status" value="1"/>
</dbReference>
<reference evidence="8" key="1">
    <citation type="submission" date="2020-06" db="EMBL/GenBank/DDBJ databases">
        <authorList>
            <person name="Li T."/>
            <person name="Hu X."/>
            <person name="Zhang T."/>
            <person name="Song X."/>
            <person name="Zhang H."/>
            <person name="Dai N."/>
            <person name="Sheng W."/>
            <person name="Hou X."/>
            <person name="Wei L."/>
        </authorList>
    </citation>
    <scope>NUCLEOTIDE SEQUENCE</scope>
    <source>
        <strain evidence="8">G02</strain>
        <tissue evidence="8">Leaf</tissue>
    </source>
</reference>
<feature type="region of interest" description="Disordered" evidence="5">
    <location>
        <begin position="585"/>
        <end position="621"/>
    </location>
</feature>
<gene>
    <name evidence="8" type="ORF">Sradi_5299700</name>
</gene>
<dbReference type="InterPro" id="IPR018289">
    <property type="entry name" value="MULE_transposase_dom"/>
</dbReference>
<evidence type="ECO:0000256" key="1">
    <source>
        <dbReference type="ARBA" id="ARBA00022723"/>
    </source>
</evidence>
<accession>A0AAW2LPU6</accession>
<evidence type="ECO:0000256" key="4">
    <source>
        <dbReference type="PROSITE-ProRule" id="PRU00047"/>
    </source>
</evidence>
<name>A0AAW2LPU6_SESRA</name>
<feature type="domain" description="SWIM-type" evidence="7">
    <location>
        <begin position="503"/>
        <end position="541"/>
    </location>
</feature>
<comment type="caution">
    <text evidence="8">The sequence shown here is derived from an EMBL/GenBank/DDBJ whole genome shotgun (WGS) entry which is preliminary data.</text>
</comment>
<dbReference type="InterPro" id="IPR001878">
    <property type="entry name" value="Znf_CCHC"/>
</dbReference>
<dbReference type="PANTHER" id="PTHR31973:SF191">
    <property type="entry name" value="OS05G0489400 PROTEIN"/>
    <property type="match status" value="1"/>
</dbReference>
<dbReference type="PROSITE" id="PS50966">
    <property type="entry name" value="ZF_SWIM"/>
    <property type="match status" value="1"/>
</dbReference>
<evidence type="ECO:0000259" key="7">
    <source>
        <dbReference type="PROSITE" id="PS50966"/>
    </source>
</evidence>
<feature type="compositionally biased region" description="Basic and acidic residues" evidence="5">
    <location>
        <begin position="598"/>
        <end position="607"/>
    </location>
</feature>
<dbReference type="Pfam" id="PF10551">
    <property type="entry name" value="MULE"/>
    <property type="match status" value="1"/>
</dbReference>
<evidence type="ECO:0000256" key="3">
    <source>
        <dbReference type="ARBA" id="ARBA00022833"/>
    </source>
</evidence>
<evidence type="ECO:0008006" key="9">
    <source>
        <dbReference type="Google" id="ProtNLM"/>
    </source>
</evidence>
<dbReference type="GO" id="GO:0003676">
    <property type="term" value="F:nucleic acid binding"/>
    <property type="evidence" value="ECO:0007669"/>
    <property type="project" value="InterPro"/>
</dbReference>
<sequence>MVMFRNDRHVNFPPPAYHPDSQSITVAMYYGGEGRNVPIAKYIGGKVQKFDYVNATHMNKVCLDLLAEKCGVSGDGIREITIYVEYKPPAPQEIAVECAEKDFVDGESNDMSADAVSDSESSETDLVGSELDENRVSDDEKNGESYPIFNPVEKYDPTLELGMIFSSKKEVKNVVQSHAIKNRRSIRFTKNDSFRVYAVCTGEGCEWKVHASKKKNEQTFKIILYKSEHTCPQVFNVRNVSTKWLSERFLQDFKTDPKRNVKGWRVDIMNQLRCHVSRDQAYRAKRQALKILQGDTDEQFKKRWDYAEELRRTNPGSTVILGVNDSNGENRFDKFYVCFYALKQGFLRGCRPIVGVDGCHLKGPHGGILLTAVGVDPNNNLYPIAYVVVQRESTDTWEWFLTVLKQDLNIVRDNEFTFISNKQKARASTPGEFNMRMDEMKQLDSAAFNWFLDKPPHEWSKSHFTEVPKCDILLNNVCESFNANILDARDKSILTMLEWVREYLMKRLQENRDKAGTCTCRMWQLTGIPCKHGCSAIFHQNLMPEDMVNPYYHVDTYKQIYEPAILPISGEMLWVETNFIPPLPPHFGRRPGRPAGARNKEPDEPSVKSKKTRGKRPAYQLKRQHTKHHCSICGEAGHTARGCALYKDMQEPGLDQDIMDALFSDLQSKEAQGASSSSKSRKRKHRIYEDPCIAELNAVASTENSQPPILPPVLEEEVAVEEEVAPSVMTEPGPAPSQSSVQGPSMWNQLQMAHNNTPVQAEMTLMPRLNIRAPPPMTGTGLMPCFSTRPAIPVAKTIIREHGQKFVDLSTWPRTN</sequence>
<reference evidence="8" key="2">
    <citation type="journal article" date="2024" name="Plant">
        <title>Genomic evolution and insights into agronomic trait innovations of Sesamum species.</title>
        <authorList>
            <person name="Miao H."/>
            <person name="Wang L."/>
            <person name="Qu L."/>
            <person name="Liu H."/>
            <person name="Sun Y."/>
            <person name="Le M."/>
            <person name="Wang Q."/>
            <person name="Wei S."/>
            <person name="Zheng Y."/>
            <person name="Lin W."/>
            <person name="Duan Y."/>
            <person name="Cao H."/>
            <person name="Xiong S."/>
            <person name="Wang X."/>
            <person name="Wei L."/>
            <person name="Li C."/>
            <person name="Ma Q."/>
            <person name="Ju M."/>
            <person name="Zhao R."/>
            <person name="Li G."/>
            <person name="Mu C."/>
            <person name="Tian Q."/>
            <person name="Mei H."/>
            <person name="Zhang T."/>
            <person name="Gao T."/>
            <person name="Zhang H."/>
        </authorList>
    </citation>
    <scope>NUCLEOTIDE SEQUENCE</scope>
    <source>
        <strain evidence="8">G02</strain>
    </source>
</reference>
<dbReference type="SMART" id="SM00575">
    <property type="entry name" value="ZnF_PMZ"/>
    <property type="match status" value="1"/>
</dbReference>
<dbReference type="InterPro" id="IPR007527">
    <property type="entry name" value="Znf_SWIM"/>
</dbReference>
<keyword evidence="2 4" id="KW-0863">Zinc-finger</keyword>
<organism evidence="8">
    <name type="scientific">Sesamum radiatum</name>
    <name type="common">Black benniseed</name>
    <dbReference type="NCBI Taxonomy" id="300843"/>
    <lineage>
        <taxon>Eukaryota</taxon>
        <taxon>Viridiplantae</taxon>
        <taxon>Streptophyta</taxon>
        <taxon>Embryophyta</taxon>
        <taxon>Tracheophyta</taxon>
        <taxon>Spermatophyta</taxon>
        <taxon>Magnoliopsida</taxon>
        <taxon>eudicotyledons</taxon>
        <taxon>Gunneridae</taxon>
        <taxon>Pentapetalae</taxon>
        <taxon>asterids</taxon>
        <taxon>lamiids</taxon>
        <taxon>Lamiales</taxon>
        <taxon>Pedaliaceae</taxon>
        <taxon>Sesamum</taxon>
    </lineage>
</organism>
<feature type="region of interest" description="Disordered" evidence="5">
    <location>
        <begin position="109"/>
        <end position="144"/>
    </location>
</feature>
<protein>
    <recommendedName>
        <fullName evidence="9">SWIM-type domain-containing protein</fullName>
    </recommendedName>
</protein>
<feature type="domain" description="CCHC-type" evidence="6">
    <location>
        <begin position="630"/>
        <end position="643"/>
    </location>
</feature>
<keyword evidence="1" id="KW-0479">Metal-binding</keyword>
<dbReference type="InterPro" id="IPR006564">
    <property type="entry name" value="Znf_PMZ"/>
</dbReference>
<dbReference type="InterPro" id="IPR004332">
    <property type="entry name" value="Transposase_MuDR"/>
</dbReference>
<feature type="compositionally biased region" description="Basic and acidic residues" evidence="5">
    <location>
        <begin position="132"/>
        <end position="143"/>
    </location>
</feature>
<dbReference type="AlphaFoldDB" id="A0AAW2LPU6"/>
<evidence type="ECO:0000313" key="8">
    <source>
        <dbReference type="EMBL" id="KAL0320382.1"/>
    </source>
</evidence>
<evidence type="ECO:0000256" key="5">
    <source>
        <dbReference type="SAM" id="MobiDB-lite"/>
    </source>
</evidence>
<keyword evidence="3" id="KW-0862">Zinc</keyword>